<gene>
    <name evidence="8" type="ORF">B4U79_10412</name>
</gene>
<dbReference type="InterPro" id="IPR047119">
    <property type="entry name" value="FOXN2/3-like"/>
</dbReference>
<dbReference type="STRING" id="1965070.A0A3S3SNY5"/>
<organism evidence="8 9">
    <name type="scientific">Dinothrombium tinctorium</name>
    <dbReference type="NCBI Taxonomy" id="1965070"/>
    <lineage>
        <taxon>Eukaryota</taxon>
        <taxon>Metazoa</taxon>
        <taxon>Ecdysozoa</taxon>
        <taxon>Arthropoda</taxon>
        <taxon>Chelicerata</taxon>
        <taxon>Arachnida</taxon>
        <taxon>Acari</taxon>
        <taxon>Acariformes</taxon>
        <taxon>Trombidiformes</taxon>
        <taxon>Prostigmata</taxon>
        <taxon>Anystina</taxon>
        <taxon>Parasitengona</taxon>
        <taxon>Trombidioidea</taxon>
        <taxon>Trombidiidae</taxon>
        <taxon>Dinothrombium</taxon>
    </lineage>
</organism>
<evidence type="ECO:0000256" key="2">
    <source>
        <dbReference type="ARBA" id="ARBA00023015"/>
    </source>
</evidence>
<keyword evidence="3 6" id="KW-0238">DNA-binding</keyword>
<evidence type="ECO:0000256" key="4">
    <source>
        <dbReference type="ARBA" id="ARBA00023163"/>
    </source>
</evidence>
<evidence type="ECO:0000256" key="3">
    <source>
        <dbReference type="ARBA" id="ARBA00023125"/>
    </source>
</evidence>
<evidence type="ECO:0000256" key="6">
    <source>
        <dbReference type="PROSITE-ProRule" id="PRU00089"/>
    </source>
</evidence>
<dbReference type="GO" id="GO:0003700">
    <property type="term" value="F:DNA-binding transcription factor activity"/>
    <property type="evidence" value="ECO:0007669"/>
    <property type="project" value="InterPro"/>
</dbReference>
<keyword evidence="9" id="KW-1185">Reference proteome</keyword>
<evidence type="ECO:0000256" key="1">
    <source>
        <dbReference type="ARBA" id="ARBA00004123"/>
    </source>
</evidence>
<dbReference type="InterPro" id="IPR001766">
    <property type="entry name" value="Fork_head_dom"/>
</dbReference>
<dbReference type="SUPFAM" id="SSF46785">
    <property type="entry name" value="Winged helix' DNA-binding domain"/>
    <property type="match status" value="1"/>
</dbReference>
<dbReference type="Proteomes" id="UP000285301">
    <property type="component" value="Unassembled WGS sequence"/>
</dbReference>
<dbReference type="AlphaFoldDB" id="A0A3S3SNY5"/>
<accession>A0A3S3SNY5</accession>
<dbReference type="Gene3D" id="1.10.10.10">
    <property type="entry name" value="Winged helix-like DNA-binding domain superfamily/Winged helix DNA-binding domain"/>
    <property type="match status" value="1"/>
</dbReference>
<comment type="subcellular location">
    <subcellularLocation>
        <location evidence="1 6">Nucleus</location>
    </subcellularLocation>
</comment>
<dbReference type="Pfam" id="PF00250">
    <property type="entry name" value="Forkhead"/>
    <property type="match status" value="1"/>
</dbReference>
<keyword evidence="5 6" id="KW-0539">Nucleus</keyword>
<dbReference type="SMART" id="SM00339">
    <property type="entry name" value="FH"/>
    <property type="match status" value="1"/>
</dbReference>
<keyword evidence="4" id="KW-0804">Transcription</keyword>
<dbReference type="InterPro" id="IPR036390">
    <property type="entry name" value="WH_DNA-bd_sf"/>
</dbReference>
<evidence type="ECO:0000256" key="5">
    <source>
        <dbReference type="ARBA" id="ARBA00023242"/>
    </source>
</evidence>
<protein>
    <submittedName>
        <fullName evidence="8">Fork head domain protein-like protein</fullName>
    </submittedName>
</protein>
<reference evidence="8 9" key="1">
    <citation type="journal article" date="2018" name="Gigascience">
        <title>Genomes of trombidid mites reveal novel predicted allergens and laterally-transferred genes associated with secondary metabolism.</title>
        <authorList>
            <person name="Dong X."/>
            <person name="Chaisiri K."/>
            <person name="Xia D."/>
            <person name="Armstrong S.D."/>
            <person name="Fang Y."/>
            <person name="Donnelly M.J."/>
            <person name="Kadowaki T."/>
            <person name="McGarry J.W."/>
            <person name="Darby A.C."/>
            <person name="Makepeace B.L."/>
        </authorList>
    </citation>
    <scope>NUCLEOTIDE SEQUENCE [LARGE SCALE GENOMIC DNA]</scope>
    <source>
        <strain evidence="8">UoL-WK</strain>
    </source>
</reference>
<evidence type="ECO:0000313" key="9">
    <source>
        <dbReference type="Proteomes" id="UP000285301"/>
    </source>
</evidence>
<feature type="domain" description="Fork-head" evidence="7">
    <location>
        <begin position="155"/>
        <end position="246"/>
    </location>
</feature>
<dbReference type="InterPro" id="IPR030456">
    <property type="entry name" value="TF_fork_head_CS_2"/>
</dbReference>
<dbReference type="PANTHER" id="PTHR13962:SF17">
    <property type="entry name" value="FORKHEAD BOX PROTEIN N4"/>
    <property type="match status" value="1"/>
</dbReference>
<dbReference type="PRINTS" id="PR00053">
    <property type="entry name" value="FORKHEAD"/>
</dbReference>
<dbReference type="PROSITE" id="PS50039">
    <property type="entry name" value="FORK_HEAD_3"/>
    <property type="match status" value="1"/>
</dbReference>
<dbReference type="OrthoDB" id="691130at2759"/>
<feature type="DNA-binding region" description="Fork-head" evidence="6">
    <location>
        <begin position="155"/>
        <end position="246"/>
    </location>
</feature>
<evidence type="ECO:0000259" key="7">
    <source>
        <dbReference type="PROSITE" id="PS50039"/>
    </source>
</evidence>
<dbReference type="PROSITE" id="PS00658">
    <property type="entry name" value="FORK_HEAD_2"/>
    <property type="match status" value="1"/>
</dbReference>
<sequence length="266" mass="30748">MDTNSKDSQNDFLEFSGTESLLSESLLNILQAPETCLSGQWTANGCKESQITENTNDFAFDASFVPLQSGFYENVTSLDLFQKIPETEIEFEAKHFSLENITEVVAVAIERFDFPQVSHISDEIDFVKESNNQITIKSEEMKLLFKPNVEEKYLKPPFTYNALVFFALKASENNCLTVSEIYHTLRSCFPFFRTAKEHWKNSIRHSLSSSKWFMKTIYHQCAVKKYLWSINAQVLYEIEQVMQRHCVFDIKKLNHCISHPGTGLDF</sequence>
<evidence type="ECO:0000313" key="8">
    <source>
        <dbReference type="EMBL" id="RWS17957.1"/>
    </source>
</evidence>
<dbReference type="GO" id="GO:0005634">
    <property type="term" value="C:nucleus"/>
    <property type="evidence" value="ECO:0007669"/>
    <property type="project" value="UniProtKB-SubCell"/>
</dbReference>
<keyword evidence="2" id="KW-0805">Transcription regulation</keyword>
<dbReference type="PANTHER" id="PTHR13962">
    <property type="entry name" value="FORKHEAD BOX PROTEIN N3-LIKE PROTEIN-RELATED"/>
    <property type="match status" value="1"/>
</dbReference>
<comment type="caution">
    <text evidence="8">The sequence shown here is derived from an EMBL/GenBank/DDBJ whole genome shotgun (WGS) entry which is preliminary data.</text>
</comment>
<dbReference type="InterPro" id="IPR036388">
    <property type="entry name" value="WH-like_DNA-bd_sf"/>
</dbReference>
<proteinExistence type="predicted"/>
<dbReference type="EMBL" id="NCKU01000015">
    <property type="protein sequence ID" value="RWS17957.1"/>
    <property type="molecule type" value="Genomic_DNA"/>
</dbReference>
<dbReference type="GO" id="GO:0000987">
    <property type="term" value="F:cis-regulatory region sequence-specific DNA binding"/>
    <property type="evidence" value="ECO:0007669"/>
    <property type="project" value="TreeGrafter"/>
</dbReference>
<name>A0A3S3SNY5_9ACAR</name>